<dbReference type="Proteomes" id="UP000243579">
    <property type="component" value="Unassembled WGS sequence"/>
</dbReference>
<proteinExistence type="predicted"/>
<evidence type="ECO:0000313" key="1">
    <source>
        <dbReference type="EMBL" id="OQS01179.1"/>
    </source>
</evidence>
<dbReference type="EMBL" id="JNBR01000013">
    <property type="protein sequence ID" value="OQS01179.1"/>
    <property type="molecule type" value="Genomic_DNA"/>
</dbReference>
<gene>
    <name evidence="1" type="ORF">ACHHYP_01758</name>
</gene>
<evidence type="ECO:0000313" key="2">
    <source>
        <dbReference type="Proteomes" id="UP000243579"/>
    </source>
</evidence>
<name>A0A1V9ZT64_ACHHY</name>
<dbReference type="OrthoDB" id="61228at2759"/>
<sequence length="261" mass="29677">MRWKELLGAESPALLALDAKTAASCTVLCPGCHTPSQLLPPAEASTPSLPLLSSVKAQIPELREACTKFCRHKLSAAALFDKIESTFKDQRDEILARLLPLVHDTERRAALYLHWRHVQPFTYTACCNSAVCYLCHTAGHHEDCPECHLQLVKGDGCDSITCFCGASFNWADRLRACKLAQHKDVFRRVLFFLRARVQKHKYTIFVVSQIPSYVLQQRLLFITYNFFCPIWNSFRRSLLVLVHRRRLTRAATPSVATQCQM</sequence>
<accession>A0A1V9ZT64</accession>
<comment type="caution">
    <text evidence="1">The sequence shown here is derived from an EMBL/GenBank/DDBJ whole genome shotgun (WGS) entry which is preliminary data.</text>
</comment>
<dbReference type="SUPFAM" id="SSF57850">
    <property type="entry name" value="RING/U-box"/>
    <property type="match status" value="1"/>
</dbReference>
<protein>
    <submittedName>
        <fullName evidence="1">Uncharacterized protein</fullName>
    </submittedName>
</protein>
<reference evidence="1 2" key="1">
    <citation type="journal article" date="2014" name="Genome Biol. Evol.">
        <title>The secreted proteins of Achlya hypogyna and Thraustotheca clavata identify the ancestral oomycete secretome and reveal gene acquisitions by horizontal gene transfer.</title>
        <authorList>
            <person name="Misner I."/>
            <person name="Blouin N."/>
            <person name="Leonard G."/>
            <person name="Richards T.A."/>
            <person name="Lane C.E."/>
        </authorList>
    </citation>
    <scope>NUCLEOTIDE SEQUENCE [LARGE SCALE GENOMIC DNA]</scope>
    <source>
        <strain evidence="1 2">ATCC 48635</strain>
    </source>
</reference>
<keyword evidence="2" id="KW-1185">Reference proteome</keyword>
<organism evidence="1 2">
    <name type="scientific">Achlya hypogyna</name>
    <name type="common">Oomycete</name>
    <name type="synonym">Protoachlya hypogyna</name>
    <dbReference type="NCBI Taxonomy" id="1202772"/>
    <lineage>
        <taxon>Eukaryota</taxon>
        <taxon>Sar</taxon>
        <taxon>Stramenopiles</taxon>
        <taxon>Oomycota</taxon>
        <taxon>Saprolegniomycetes</taxon>
        <taxon>Saprolegniales</taxon>
        <taxon>Achlyaceae</taxon>
        <taxon>Achlya</taxon>
    </lineage>
</organism>
<dbReference type="AlphaFoldDB" id="A0A1V9ZT64"/>